<dbReference type="RefSeq" id="XP_073907093.1">
    <property type="nucleotide sequence ID" value="XM_074050992.1"/>
</dbReference>
<proteinExistence type="predicted"/>
<gene>
    <name evidence="2" type="primary">LOC109689761</name>
</gene>
<protein>
    <submittedName>
        <fullName evidence="2">Tumor necrosis factor receptor superfamily member 26-like isoform X1</fullName>
    </submittedName>
</protein>
<name>A0AC58KQ91_CASCN</name>
<keyword evidence="1" id="KW-1185">Reference proteome</keyword>
<reference evidence="2" key="1">
    <citation type="submission" date="2025-08" db="UniProtKB">
        <authorList>
            <consortium name="RefSeq"/>
        </authorList>
    </citation>
    <scope>IDENTIFICATION</scope>
</reference>
<organism evidence="1 2">
    <name type="scientific">Castor canadensis</name>
    <name type="common">American beaver</name>
    <dbReference type="NCBI Taxonomy" id="51338"/>
    <lineage>
        <taxon>Eukaryota</taxon>
        <taxon>Metazoa</taxon>
        <taxon>Chordata</taxon>
        <taxon>Craniata</taxon>
        <taxon>Vertebrata</taxon>
        <taxon>Euteleostomi</taxon>
        <taxon>Mammalia</taxon>
        <taxon>Eutheria</taxon>
        <taxon>Euarchontoglires</taxon>
        <taxon>Glires</taxon>
        <taxon>Rodentia</taxon>
        <taxon>Castorimorpha</taxon>
        <taxon>Castoridae</taxon>
        <taxon>Castor</taxon>
    </lineage>
</organism>
<dbReference type="Proteomes" id="UP001732720">
    <property type="component" value="Chromosome 1"/>
</dbReference>
<accession>A0AC58KQ91</accession>
<evidence type="ECO:0000313" key="1">
    <source>
        <dbReference type="Proteomes" id="UP001732720"/>
    </source>
</evidence>
<evidence type="ECO:0000313" key="2">
    <source>
        <dbReference type="RefSeq" id="XP_073907093.1"/>
    </source>
</evidence>
<sequence>MGSKLLLLLLLLPAVSVTVTASMTHCKLKEYQDGNFCCKLCRAGFWIRISRGCKENSGDCVPCKSGSFLAHKNNLPSCKLCYLCQEDQEEVANCSQTTNLQCQCKQGFYCPLKDCESCFHCTSCPEGRAVHKPCNATVDTVCAEPDPQPGKGFSNLENLIWYLCSFILVAGTGVIVYRKKSDLYVTIKNTCCHRRGAAQVPNSGASPDSCSLTGLETRSASGQWVTVTASTVQGISQLGSRGACGGEGTPVSPGGLEVLLCVAKFWKCKCAALPLL</sequence>